<feature type="chain" id="PRO_5023961864" description="CLIP domain-containing serine protease" evidence="11">
    <location>
        <begin position="25"/>
        <end position="363"/>
    </location>
</feature>
<feature type="domain" description="Clip" evidence="13">
    <location>
        <begin position="29"/>
        <end position="87"/>
    </location>
</feature>
<dbReference type="Gene3D" id="2.40.10.10">
    <property type="entry name" value="Trypsin-like serine proteases"/>
    <property type="match status" value="2"/>
</dbReference>
<feature type="signal peptide" evidence="11">
    <location>
        <begin position="1"/>
        <end position="24"/>
    </location>
</feature>
<dbReference type="PROSITE" id="PS51888">
    <property type="entry name" value="CLIP"/>
    <property type="match status" value="1"/>
</dbReference>
<evidence type="ECO:0000259" key="12">
    <source>
        <dbReference type="PROSITE" id="PS50240"/>
    </source>
</evidence>
<dbReference type="Pfam" id="PF12032">
    <property type="entry name" value="CLIP"/>
    <property type="match status" value="1"/>
</dbReference>
<keyword evidence="5 11" id="KW-0378">Hydrolase</keyword>
<dbReference type="VEuPathDB" id="VectorBase:SCAU007885"/>
<dbReference type="InterPro" id="IPR009003">
    <property type="entry name" value="Peptidase_S1_PA"/>
</dbReference>
<evidence type="ECO:0000256" key="11">
    <source>
        <dbReference type="RuleBase" id="RU366078"/>
    </source>
</evidence>
<dbReference type="GO" id="GO:0004252">
    <property type="term" value="F:serine-type endopeptidase activity"/>
    <property type="evidence" value="ECO:0007669"/>
    <property type="project" value="UniProtKB-UniRule"/>
</dbReference>
<dbReference type="PRINTS" id="PR00722">
    <property type="entry name" value="CHYMOTRYPSIN"/>
</dbReference>
<dbReference type="SUPFAM" id="SSF50494">
    <property type="entry name" value="Trypsin-like serine proteases"/>
    <property type="match status" value="1"/>
</dbReference>
<dbReference type="SMART" id="SM00020">
    <property type="entry name" value="Tryp_SPc"/>
    <property type="match status" value="1"/>
</dbReference>
<evidence type="ECO:0000313" key="14">
    <source>
        <dbReference type="EnsemblMetazoa" id="SCAU007885-PA"/>
    </source>
</evidence>
<dbReference type="OrthoDB" id="547031at2759"/>
<keyword evidence="3 11" id="KW-0645">Protease</keyword>
<dbReference type="PROSITE" id="PS50240">
    <property type="entry name" value="TRYPSIN_DOM"/>
    <property type="match status" value="1"/>
</dbReference>
<feature type="domain" description="Peptidase S1" evidence="12">
    <location>
        <begin position="115"/>
        <end position="362"/>
    </location>
</feature>
<evidence type="ECO:0000259" key="13">
    <source>
        <dbReference type="PROSITE" id="PS51888"/>
    </source>
</evidence>
<dbReference type="EnsemblMetazoa" id="SCAU007885-RA">
    <property type="protein sequence ID" value="SCAU007885-PA"/>
    <property type="gene ID" value="SCAU007885"/>
</dbReference>
<gene>
    <name evidence="14" type="primary">106087749</name>
</gene>
<comment type="similarity">
    <text evidence="10 11">Belongs to the peptidase S1 family. CLIP subfamily.</text>
</comment>
<keyword evidence="2 11" id="KW-0964">Secreted</keyword>
<dbReference type="PANTHER" id="PTHR24256">
    <property type="entry name" value="TRYPTASE-RELATED"/>
    <property type="match status" value="1"/>
</dbReference>
<dbReference type="STRING" id="35570.A0A1I8PGH4"/>
<evidence type="ECO:0000256" key="3">
    <source>
        <dbReference type="ARBA" id="ARBA00022670"/>
    </source>
</evidence>
<dbReference type="EC" id="3.4.21.-" evidence="11"/>
<protein>
    <recommendedName>
        <fullName evidence="11">CLIP domain-containing serine protease</fullName>
        <ecNumber evidence="11">3.4.21.-</ecNumber>
    </recommendedName>
</protein>
<dbReference type="PROSITE" id="PS00134">
    <property type="entry name" value="TRYPSIN_HIS"/>
    <property type="match status" value="1"/>
</dbReference>
<evidence type="ECO:0000256" key="7">
    <source>
        <dbReference type="ARBA" id="ARBA00022837"/>
    </source>
</evidence>
<comment type="subcellular location">
    <subcellularLocation>
        <location evidence="1 11">Secreted</location>
    </subcellularLocation>
</comment>
<sequence>MFSIAGVIITITVCSLFSAQTVNGQYESECRLPNGQTGQCMPVRSCKPTFDILNRALLEKRMMTPSEIVQLQSFYCGTFSNVVHVCCSPSDLQLNPDAMEILTKQKCGIITTDKVSYGVEAALFAFPWMALLLYNDTRNPRICGGALISEQYVLTAAHCIRDDLYQVRLGEHRISTEKDCIRNGTLCAPPVENVGIEAIIKHHNYAKLSHDIALLRLDRKIAPQMHIKPICLPIYDDLRTRSHEYYVISGWGRTHNAPMSDVLMAALVPLVERSECQTILSRYKLRRMLSNGHICAGNQNLIDVCKGDSGGPLGFKDNYGGRIRFVMYGVVSFGVDLCGLGDAPNVYTNVSNVMQWISDNITN</sequence>
<evidence type="ECO:0000256" key="1">
    <source>
        <dbReference type="ARBA" id="ARBA00004613"/>
    </source>
</evidence>
<dbReference type="InterPro" id="IPR022700">
    <property type="entry name" value="CLIP"/>
</dbReference>
<evidence type="ECO:0000256" key="2">
    <source>
        <dbReference type="ARBA" id="ARBA00022525"/>
    </source>
</evidence>
<dbReference type="InterPro" id="IPR001254">
    <property type="entry name" value="Trypsin_dom"/>
</dbReference>
<dbReference type="Proteomes" id="UP000095300">
    <property type="component" value="Unassembled WGS sequence"/>
</dbReference>
<dbReference type="Gene3D" id="3.30.1640.30">
    <property type="match status" value="1"/>
</dbReference>
<dbReference type="InterPro" id="IPR051487">
    <property type="entry name" value="Ser/Thr_Proteases_Immune/Dev"/>
</dbReference>
<keyword evidence="8" id="KW-0865">Zymogen</keyword>
<keyword evidence="4 11" id="KW-0732">Signal</keyword>
<evidence type="ECO:0000313" key="15">
    <source>
        <dbReference type="Proteomes" id="UP000095300"/>
    </source>
</evidence>
<name>A0A1I8PGH4_STOCA</name>
<dbReference type="SMART" id="SM00680">
    <property type="entry name" value="CLIP"/>
    <property type="match status" value="1"/>
</dbReference>
<evidence type="ECO:0000256" key="5">
    <source>
        <dbReference type="ARBA" id="ARBA00022801"/>
    </source>
</evidence>
<reference evidence="14" key="1">
    <citation type="submission" date="2020-05" db="UniProtKB">
        <authorList>
            <consortium name="EnsemblMetazoa"/>
        </authorList>
    </citation>
    <scope>IDENTIFICATION</scope>
    <source>
        <strain evidence="14">USDA</strain>
    </source>
</reference>
<keyword evidence="9" id="KW-1015">Disulfide bond</keyword>
<dbReference type="CDD" id="cd00190">
    <property type="entry name" value="Tryp_SPc"/>
    <property type="match status" value="1"/>
</dbReference>
<proteinExistence type="inferred from homology"/>
<evidence type="ECO:0000256" key="4">
    <source>
        <dbReference type="ARBA" id="ARBA00022729"/>
    </source>
</evidence>
<dbReference type="AlphaFoldDB" id="A0A1I8PGH4"/>
<dbReference type="InterPro" id="IPR038565">
    <property type="entry name" value="CLIP_sf"/>
</dbReference>
<dbReference type="Pfam" id="PF00089">
    <property type="entry name" value="Trypsin"/>
    <property type="match status" value="1"/>
</dbReference>
<evidence type="ECO:0000256" key="9">
    <source>
        <dbReference type="ARBA" id="ARBA00023157"/>
    </source>
</evidence>
<dbReference type="FunFam" id="2.40.10.10:FF:000146">
    <property type="entry name" value="Serine protease 53"/>
    <property type="match status" value="1"/>
</dbReference>
<dbReference type="InterPro" id="IPR001314">
    <property type="entry name" value="Peptidase_S1A"/>
</dbReference>
<accession>A0A1I8PGH4</accession>
<evidence type="ECO:0000256" key="10">
    <source>
        <dbReference type="ARBA" id="ARBA00024195"/>
    </source>
</evidence>
<organism evidence="14 15">
    <name type="scientific">Stomoxys calcitrans</name>
    <name type="common">Stable fly</name>
    <name type="synonym">Conops calcitrans</name>
    <dbReference type="NCBI Taxonomy" id="35570"/>
    <lineage>
        <taxon>Eukaryota</taxon>
        <taxon>Metazoa</taxon>
        <taxon>Ecdysozoa</taxon>
        <taxon>Arthropoda</taxon>
        <taxon>Hexapoda</taxon>
        <taxon>Insecta</taxon>
        <taxon>Pterygota</taxon>
        <taxon>Neoptera</taxon>
        <taxon>Endopterygota</taxon>
        <taxon>Diptera</taxon>
        <taxon>Brachycera</taxon>
        <taxon>Muscomorpha</taxon>
        <taxon>Muscoidea</taxon>
        <taxon>Muscidae</taxon>
        <taxon>Stomoxys</taxon>
    </lineage>
</organism>
<keyword evidence="15" id="KW-1185">Reference proteome</keyword>
<keyword evidence="6 11" id="KW-0720">Serine protease</keyword>
<comment type="domain">
    <text evidence="11">The clip domain consists of 35-55 residues which are 'knitted' together usually by 3 conserved disulfide bonds forming a clip-like compact structure.</text>
</comment>
<dbReference type="InterPro" id="IPR043504">
    <property type="entry name" value="Peptidase_S1_PA_chymotrypsin"/>
</dbReference>
<dbReference type="GO" id="GO:0006508">
    <property type="term" value="P:proteolysis"/>
    <property type="evidence" value="ECO:0007669"/>
    <property type="project" value="UniProtKB-KW"/>
</dbReference>
<dbReference type="InterPro" id="IPR018114">
    <property type="entry name" value="TRYPSIN_HIS"/>
</dbReference>
<dbReference type="GO" id="GO:0005576">
    <property type="term" value="C:extracellular region"/>
    <property type="evidence" value="ECO:0007669"/>
    <property type="project" value="UniProtKB-SubCell"/>
</dbReference>
<evidence type="ECO:0000256" key="8">
    <source>
        <dbReference type="ARBA" id="ARBA00023145"/>
    </source>
</evidence>
<keyword evidence="7" id="KW-0106">Calcium</keyword>
<evidence type="ECO:0000256" key="6">
    <source>
        <dbReference type="ARBA" id="ARBA00022825"/>
    </source>
</evidence>